<proteinExistence type="predicted"/>
<accession>A0A840C1S7</accession>
<dbReference type="Proteomes" id="UP000577362">
    <property type="component" value="Unassembled WGS sequence"/>
</dbReference>
<organism evidence="1 2">
    <name type="scientific">Chelatococcus caeni</name>
    <dbReference type="NCBI Taxonomy" id="1348468"/>
    <lineage>
        <taxon>Bacteria</taxon>
        <taxon>Pseudomonadati</taxon>
        <taxon>Pseudomonadota</taxon>
        <taxon>Alphaproteobacteria</taxon>
        <taxon>Hyphomicrobiales</taxon>
        <taxon>Chelatococcaceae</taxon>
        <taxon>Chelatococcus</taxon>
    </lineage>
</organism>
<protein>
    <submittedName>
        <fullName evidence="1">Uncharacterized protein</fullName>
    </submittedName>
</protein>
<reference evidence="1 2" key="1">
    <citation type="submission" date="2020-08" db="EMBL/GenBank/DDBJ databases">
        <title>Genomic Encyclopedia of Type Strains, Phase IV (KMG-IV): sequencing the most valuable type-strain genomes for metagenomic binning, comparative biology and taxonomic classification.</title>
        <authorList>
            <person name="Goeker M."/>
        </authorList>
    </citation>
    <scope>NUCLEOTIDE SEQUENCE [LARGE SCALE GENOMIC DNA]</scope>
    <source>
        <strain evidence="1 2">DSM 103737</strain>
    </source>
</reference>
<comment type="caution">
    <text evidence="1">The sequence shown here is derived from an EMBL/GenBank/DDBJ whole genome shotgun (WGS) entry which is preliminary data.</text>
</comment>
<dbReference type="RefSeq" id="WP_053193340.1">
    <property type="nucleotide sequence ID" value="NZ_JACIEN010000002.1"/>
</dbReference>
<name>A0A840C1S7_9HYPH</name>
<keyword evidence="2" id="KW-1185">Reference proteome</keyword>
<dbReference type="EMBL" id="JACIEN010000002">
    <property type="protein sequence ID" value="MBB4017449.1"/>
    <property type="molecule type" value="Genomic_DNA"/>
</dbReference>
<evidence type="ECO:0000313" key="1">
    <source>
        <dbReference type="EMBL" id="MBB4017449.1"/>
    </source>
</evidence>
<gene>
    <name evidence="1" type="ORF">GGR16_002478</name>
</gene>
<dbReference type="AlphaFoldDB" id="A0A840C1S7"/>
<evidence type="ECO:0000313" key="2">
    <source>
        <dbReference type="Proteomes" id="UP000577362"/>
    </source>
</evidence>
<sequence>MSDTAVREAIKAVEFVGKTLAEISTGVFGELGRQGNATFSDLAAAKERGALSDADIVAQLGACNPSQGFNLFDLFIGTAHAAGTCQVKTADGQTITFSGDDRQKCLEAYMAMMAARPDTIQQIIGGLTLLNGFAGPLGNHAAIYGDGPVIIGTDENGGNFGAVDESGRLLYQNRLTGEYFFANPNDPRDQKVIDTAFDIAGIIAGASAASKVRFSTAPSAQIPGAAQDTATRFLARADGAILDTSKIAIPGPNNSPFGKIDYLLGKVAYSQDSLGKGGYFKDYLGFAGDDLGVALTNQLKDNFGSASVRGSKIEVSSEITGPNGVTAGVKSVWQVRSNGSIELITALPARR</sequence>